<dbReference type="SUPFAM" id="SSF46785">
    <property type="entry name" value="Winged helix' DNA-binding domain"/>
    <property type="match status" value="1"/>
</dbReference>
<dbReference type="SMART" id="SM00345">
    <property type="entry name" value="HTH_GNTR"/>
    <property type="match status" value="1"/>
</dbReference>
<dbReference type="PROSITE" id="PS50949">
    <property type="entry name" value="HTH_GNTR"/>
    <property type="match status" value="1"/>
</dbReference>
<organism evidence="6 7">
    <name type="scientific">Mesorhizobium hawassense</name>
    <dbReference type="NCBI Taxonomy" id="1209954"/>
    <lineage>
        <taxon>Bacteria</taxon>
        <taxon>Pseudomonadati</taxon>
        <taxon>Pseudomonadota</taxon>
        <taxon>Alphaproteobacteria</taxon>
        <taxon>Hyphomicrobiales</taxon>
        <taxon>Phyllobacteriaceae</taxon>
        <taxon>Mesorhizobium</taxon>
    </lineage>
</organism>
<dbReference type="SMART" id="SM00895">
    <property type="entry name" value="FCD"/>
    <property type="match status" value="1"/>
</dbReference>
<proteinExistence type="predicted"/>
<keyword evidence="2" id="KW-0238">DNA-binding</keyword>
<dbReference type="EMBL" id="QMBP01000003">
    <property type="protein sequence ID" value="RAZ91425.1"/>
    <property type="molecule type" value="Genomic_DNA"/>
</dbReference>
<evidence type="ECO:0000313" key="6">
    <source>
        <dbReference type="EMBL" id="RAZ91425.1"/>
    </source>
</evidence>
<dbReference type="Pfam" id="PF00392">
    <property type="entry name" value="GntR"/>
    <property type="match status" value="1"/>
</dbReference>
<sequence>MCGRLLRRGALAEQGQATGARLTNGNAEPGGGKGAKSTLASSVYQQLRDDLLRGALEAESKLRVEWVVSRYGAGASPVREALNRLAAEGLLGRHDQRGFFLMPVSATELEELTRTRCWLEERALRESIAHRTAEWEEQLVLALHRLARADRRLPEDPATNNPEWEKLHRAFHHALIAACQSHWLIGFCDQLSDQASRYRLISQNAPGIERDEIGEHRLIAERTLDGDADGAVEALLKHYRLTAAMCMERFAQGYDPRAGLAKARRR</sequence>
<feature type="domain" description="HTH gntR-type" evidence="5">
    <location>
        <begin position="37"/>
        <end position="104"/>
    </location>
</feature>
<keyword evidence="7" id="KW-1185">Reference proteome</keyword>
<dbReference type="Gene3D" id="1.20.120.530">
    <property type="entry name" value="GntR ligand-binding domain-like"/>
    <property type="match status" value="1"/>
</dbReference>
<gene>
    <name evidence="6" type="ORF">DPM33_09085</name>
</gene>
<evidence type="ECO:0000313" key="7">
    <source>
        <dbReference type="Proteomes" id="UP000251558"/>
    </source>
</evidence>
<protein>
    <submittedName>
        <fullName evidence="6">GntR family transcriptional regulator</fullName>
    </submittedName>
</protein>
<evidence type="ECO:0000259" key="5">
    <source>
        <dbReference type="PROSITE" id="PS50949"/>
    </source>
</evidence>
<dbReference type="Pfam" id="PF07729">
    <property type="entry name" value="FCD"/>
    <property type="match status" value="1"/>
</dbReference>
<dbReference type="SUPFAM" id="SSF48008">
    <property type="entry name" value="GntR ligand-binding domain-like"/>
    <property type="match status" value="1"/>
</dbReference>
<dbReference type="Gene3D" id="1.10.10.10">
    <property type="entry name" value="Winged helix-like DNA-binding domain superfamily/Winged helix DNA-binding domain"/>
    <property type="match status" value="1"/>
</dbReference>
<dbReference type="GO" id="GO:0003677">
    <property type="term" value="F:DNA binding"/>
    <property type="evidence" value="ECO:0007669"/>
    <property type="project" value="UniProtKB-KW"/>
</dbReference>
<dbReference type="AlphaFoldDB" id="A0A330HSP3"/>
<feature type="compositionally biased region" description="Polar residues" evidence="4">
    <location>
        <begin position="16"/>
        <end position="26"/>
    </location>
</feature>
<comment type="caution">
    <text evidence="6">The sequence shown here is derived from an EMBL/GenBank/DDBJ whole genome shotgun (WGS) entry which is preliminary data.</text>
</comment>
<reference evidence="6 7" key="1">
    <citation type="submission" date="2018-07" db="EMBL/GenBank/DDBJ databases">
        <title>Diversity of Mesorhizobium strains in Brazil.</title>
        <authorList>
            <person name="Helene L.C.F."/>
            <person name="Dall'Agnol R."/>
            <person name="Delamuta J.R.M."/>
            <person name="Hungria M."/>
        </authorList>
    </citation>
    <scope>NUCLEOTIDE SEQUENCE [LARGE SCALE GENOMIC DNA]</scope>
    <source>
        <strain evidence="6 7">AC99b</strain>
    </source>
</reference>
<name>A0A330HSP3_9HYPH</name>
<evidence type="ECO:0000256" key="3">
    <source>
        <dbReference type="ARBA" id="ARBA00023163"/>
    </source>
</evidence>
<dbReference type="InterPro" id="IPR011711">
    <property type="entry name" value="GntR_C"/>
</dbReference>
<accession>A0A330HSP3</accession>
<evidence type="ECO:0000256" key="1">
    <source>
        <dbReference type="ARBA" id="ARBA00023015"/>
    </source>
</evidence>
<dbReference type="InterPro" id="IPR008920">
    <property type="entry name" value="TF_FadR/GntR_C"/>
</dbReference>
<dbReference type="OrthoDB" id="8680240at2"/>
<keyword evidence="1" id="KW-0805">Transcription regulation</keyword>
<dbReference type="InterPro" id="IPR000524">
    <property type="entry name" value="Tscrpt_reg_HTH_GntR"/>
</dbReference>
<feature type="region of interest" description="Disordered" evidence="4">
    <location>
        <begin position="16"/>
        <end position="36"/>
    </location>
</feature>
<dbReference type="PANTHER" id="PTHR43537">
    <property type="entry name" value="TRANSCRIPTIONAL REGULATOR, GNTR FAMILY"/>
    <property type="match status" value="1"/>
</dbReference>
<keyword evidence="3" id="KW-0804">Transcription</keyword>
<dbReference type="PANTHER" id="PTHR43537:SF20">
    <property type="entry name" value="HTH-TYPE TRANSCRIPTIONAL REPRESSOR GLAR"/>
    <property type="match status" value="1"/>
</dbReference>
<dbReference type="InterPro" id="IPR036390">
    <property type="entry name" value="WH_DNA-bd_sf"/>
</dbReference>
<evidence type="ECO:0000256" key="2">
    <source>
        <dbReference type="ARBA" id="ARBA00023125"/>
    </source>
</evidence>
<dbReference type="GO" id="GO:0003700">
    <property type="term" value="F:DNA-binding transcription factor activity"/>
    <property type="evidence" value="ECO:0007669"/>
    <property type="project" value="InterPro"/>
</dbReference>
<dbReference type="Proteomes" id="UP000251558">
    <property type="component" value="Unassembled WGS sequence"/>
</dbReference>
<dbReference type="InterPro" id="IPR036388">
    <property type="entry name" value="WH-like_DNA-bd_sf"/>
</dbReference>
<evidence type="ECO:0000256" key="4">
    <source>
        <dbReference type="SAM" id="MobiDB-lite"/>
    </source>
</evidence>